<dbReference type="OrthoDB" id="4534060at2"/>
<dbReference type="InterPro" id="IPR001387">
    <property type="entry name" value="Cro/C1-type_HTH"/>
</dbReference>
<dbReference type="InterPro" id="IPR010982">
    <property type="entry name" value="Lambda_DNA-bd_dom_sf"/>
</dbReference>
<dbReference type="InterPro" id="IPR041413">
    <property type="entry name" value="MLTR_LBD"/>
</dbReference>
<dbReference type="PANTHER" id="PTHR35010">
    <property type="entry name" value="BLL4672 PROTEIN-RELATED"/>
    <property type="match status" value="1"/>
</dbReference>
<proteinExistence type="predicted"/>
<dbReference type="GO" id="GO:0003677">
    <property type="term" value="F:DNA binding"/>
    <property type="evidence" value="ECO:0007669"/>
    <property type="project" value="InterPro"/>
</dbReference>
<dbReference type="CDD" id="cd00093">
    <property type="entry name" value="HTH_XRE"/>
    <property type="match status" value="1"/>
</dbReference>
<organism evidence="2 3">
    <name type="scientific">Nocardia yunnanensis</name>
    <dbReference type="NCBI Taxonomy" id="2382165"/>
    <lineage>
        <taxon>Bacteria</taxon>
        <taxon>Bacillati</taxon>
        <taxon>Actinomycetota</taxon>
        <taxon>Actinomycetes</taxon>
        <taxon>Mycobacteriales</taxon>
        <taxon>Nocardiaceae</taxon>
        <taxon>Nocardia</taxon>
    </lineage>
</organism>
<gene>
    <name evidence="2" type="ORF">D7D52_36570</name>
</gene>
<name>A0A386ZPE8_9NOCA</name>
<evidence type="ECO:0000259" key="1">
    <source>
        <dbReference type="PROSITE" id="PS50943"/>
    </source>
</evidence>
<dbReference type="AlphaFoldDB" id="A0A386ZPE8"/>
<dbReference type="PANTHER" id="PTHR35010:SF3">
    <property type="entry name" value="BLL4873 PROTEIN"/>
    <property type="match status" value="1"/>
</dbReference>
<dbReference type="SUPFAM" id="SSF47413">
    <property type="entry name" value="lambda repressor-like DNA-binding domains"/>
    <property type="match status" value="1"/>
</dbReference>
<evidence type="ECO:0000313" key="3">
    <source>
        <dbReference type="Proteomes" id="UP000267164"/>
    </source>
</evidence>
<dbReference type="KEGG" id="nyu:D7D52_36570"/>
<dbReference type="EMBL" id="CP032568">
    <property type="protein sequence ID" value="AYF78435.1"/>
    <property type="molecule type" value="Genomic_DNA"/>
</dbReference>
<dbReference type="Gene3D" id="1.10.260.40">
    <property type="entry name" value="lambda repressor-like DNA-binding domains"/>
    <property type="match status" value="1"/>
</dbReference>
<protein>
    <submittedName>
        <fullName evidence="2">XRE family transcriptional regulator</fullName>
    </submittedName>
</protein>
<accession>A0A386ZPE8</accession>
<dbReference type="Pfam" id="PF17765">
    <property type="entry name" value="MLTR_LBD"/>
    <property type="match status" value="1"/>
</dbReference>
<reference evidence="2 3" key="1">
    <citation type="submission" date="2018-09" db="EMBL/GenBank/DDBJ databases">
        <title>Nocardia yunnanensis sp. nov., an actinomycete isolated from a soil sample.</title>
        <authorList>
            <person name="Zhang J."/>
        </authorList>
    </citation>
    <scope>NUCLEOTIDE SEQUENCE [LARGE SCALE GENOMIC DNA]</scope>
    <source>
        <strain evidence="2 3">CFHS0054</strain>
    </source>
</reference>
<dbReference type="Proteomes" id="UP000267164">
    <property type="component" value="Chromosome"/>
</dbReference>
<dbReference type="Gene3D" id="3.30.450.180">
    <property type="match status" value="1"/>
</dbReference>
<sequence>MLVSADELKLPLPSLADYVHFHRKRLGSTREALGQRAFLSARTIQKLERGEQTGLSLPTQQSLGRALGLDHPDEFRHLDDLTRVHIPRPSIPEVVRAEVTAAERAMLEDLMPRPAAYCNWRWDVIAANDAYEQLFPGRVAAGNVMHWLFGPIGRKIMATWDEETPNDVARMRGICAYFGNPEPGVALLRDLQDDPDFARLWLTRKVRFDRGVEEPQHVHTDAGPVSVTMQLQSFPAGREFLHLCVAVVRPYSGPPLRTDPI</sequence>
<dbReference type="RefSeq" id="WP_120743518.1">
    <property type="nucleotide sequence ID" value="NZ_CP032568.1"/>
</dbReference>
<dbReference type="PROSITE" id="PS50943">
    <property type="entry name" value="HTH_CROC1"/>
    <property type="match status" value="1"/>
</dbReference>
<evidence type="ECO:0000313" key="2">
    <source>
        <dbReference type="EMBL" id="AYF78435.1"/>
    </source>
</evidence>
<feature type="domain" description="HTH cro/C1-type" evidence="1">
    <location>
        <begin position="23"/>
        <end position="75"/>
    </location>
</feature>
<keyword evidence="3" id="KW-1185">Reference proteome</keyword>